<dbReference type="InterPro" id="IPR039426">
    <property type="entry name" value="TonB-dep_rcpt-like"/>
</dbReference>
<dbReference type="Pfam" id="PF07715">
    <property type="entry name" value="Plug"/>
    <property type="match status" value="1"/>
</dbReference>
<dbReference type="InterPro" id="IPR000531">
    <property type="entry name" value="Beta-barrel_TonB"/>
</dbReference>
<keyword evidence="8 15" id="KW-0675">Receptor</keyword>
<keyword evidence="12" id="KW-0732">Signal</keyword>
<keyword evidence="9 10" id="KW-0998">Cell outer membrane</keyword>
<evidence type="ECO:0000256" key="5">
    <source>
        <dbReference type="ARBA" id="ARBA00022692"/>
    </source>
</evidence>
<dbReference type="AlphaFoldDB" id="A0A930BTS2"/>
<evidence type="ECO:0000256" key="4">
    <source>
        <dbReference type="ARBA" id="ARBA00022452"/>
    </source>
</evidence>
<comment type="caution">
    <text evidence="15">The sequence shown here is derived from an EMBL/GenBank/DDBJ whole genome shotgun (WGS) entry which is preliminary data.</text>
</comment>
<dbReference type="PROSITE" id="PS52016">
    <property type="entry name" value="TONB_DEPENDENT_REC_3"/>
    <property type="match status" value="1"/>
</dbReference>
<evidence type="ECO:0000256" key="9">
    <source>
        <dbReference type="ARBA" id="ARBA00023237"/>
    </source>
</evidence>
<dbReference type="PANTHER" id="PTHR30069:SF27">
    <property type="entry name" value="BLL4766 PROTEIN"/>
    <property type="match status" value="1"/>
</dbReference>
<organism evidence="15 16">
    <name type="scientific">Dechloromonas agitata</name>
    <dbReference type="NCBI Taxonomy" id="73030"/>
    <lineage>
        <taxon>Bacteria</taxon>
        <taxon>Pseudomonadati</taxon>
        <taxon>Pseudomonadota</taxon>
        <taxon>Betaproteobacteria</taxon>
        <taxon>Rhodocyclales</taxon>
        <taxon>Azonexaceae</taxon>
        <taxon>Dechloromonas</taxon>
    </lineage>
</organism>
<feature type="signal peptide" evidence="12">
    <location>
        <begin position="1"/>
        <end position="27"/>
    </location>
</feature>
<evidence type="ECO:0000256" key="6">
    <source>
        <dbReference type="ARBA" id="ARBA00023077"/>
    </source>
</evidence>
<proteinExistence type="inferred from homology"/>
<accession>A0A930BTS2</accession>
<comment type="subcellular location">
    <subcellularLocation>
        <location evidence="1 10">Cell outer membrane</location>
        <topology evidence="1 10">Multi-pass membrane protein</topology>
    </subcellularLocation>
</comment>
<keyword evidence="4 10" id="KW-1134">Transmembrane beta strand</keyword>
<dbReference type="Proteomes" id="UP000718593">
    <property type="component" value="Unassembled WGS sequence"/>
</dbReference>
<evidence type="ECO:0000256" key="12">
    <source>
        <dbReference type="SAM" id="SignalP"/>
    </source>
</evidence>
<dbReference type="PANTHER" id="PTHR30069">
    <property type="entry name" value="TONB-DEPENDENT OUTER MEMBRANE RECEPTOR"/>
    <property type="match status" value="1"/>
</dbReference>
<keyword evidence="3 10" id="KW-0813">Transport</keyword>
<dbReference type="InterPro" id="IPR036942">
    <property type="entry name" value="Beta-barrel_TonB_sf"/>
</dbReference>
<evidence type="ECO:0000259" key="14">
    <source>
        <dbReference type="Pfam" id="PF07715"/>
    </source>
</evidence>
<feature type="domain" description="TonB-dependent receptor-like beta-barrel" evidence="13">
    <location>
        <begin position="253"/>
        <end position="608"/>
    </location>
</feature>
<evidence type="ECO:0000256" key="7">
    <source>
        <dbReference type="ARBA" id="ARBA00023136"/>
    </source>
</evidence>
<evidence type="ECO:0000313" key="15">
    <source>
        <dbReference type="EMBL" id="MBF1165919.1"/>
    </source>
</evidence>
<dbReference type="GO" id="GO:0009279">
    <property type="term" value="C:cell outer membrane"/>
    <property type="evidence" value="ECO:0007669"/>
    <property type="project" value="UniProtKB-SubCell"/>
</dbReference>
<reference evidence="15" key="1">
    <citation type="submission" date="2020-04" db="EMBL/GenBank/DDBJ databases">
        <title>Deep metagenomics examines the oral microbiome during advanced dental caries in children, revealing novel taxa and co-occurrences with host molecules.</title>
        <authorList>
            <person name="Baker J.L."/>
            <person name="Morton J.T."/>
            <person name="Dinis M."/>
            <person name="Alvarez R."/>
            <person name="Tran N.C."/>
            <person name="Knight R."/>
            <person name="Edlund A."/>
        </authorList>
    </citation>
    <scope>NUCLEOTIDE SEQUENCE</scope>
    <source>
        <strain evidence="15">JCVI_32_bin.24</strain>
    </source>
</reference>
<evidence type="ECO:0000256" key="10">
    <source>
        <dbReference type="PROSITE-ProRule" id="PRU01360"/>
    </source>
</evidence>
<keyword evidence="6 11" id="KW-0798">TonB box</keyword>
<evidence type="ECO:0000313" key="16">
    <source>
        <dbReference type="Proteomes" id="UP000718593"/>
    </source>
</evidence>
<dbReference type="Pfam" id="PF00593">
    <property type="entry name" value="TonB_dep_Rec_b-barrel"/>
    <property type="match status" value="1"/>
</dbReference>
<name>A0A930BTS2_9RHOO</name>
<evidence type="ECO:0000259" key="13">
    <source>
        <dbReference type="Pfam" id="PF00593"/>
    </source>
</evidence>
<comment type="similarity">
    <text evidence="2 10 11">Belongs to the TonB-dependent receptor family.</text>
</comment>
<dbReference type="InterPro" id="IPR012910">
    <property type="entry name" value="Plug_dom"/>
</dbReference>
<gene>
    <name evidence="15" type="ORF">HXL68_12880</name>
</gene>
<dbReference type="InterPro" id="IPR037066">
    <property type="entry name" value="Plug_dom_sf"/>
</dbReference>
<evidence type="ECO:0000256" key="8">
    <source>
        <dbReference type="ARBA" id="ARBA00023170"/>
    </source>
</evidence>
<evidence type="ECO:0000256" key="3">
    <source>
        <dbReference type="ARBA" id="ARBA00022448"/>
    </source>
</evidence>
<keyword evidence="7 10" id="KW-0472">Membrane</keyword>
<protein>
    <submittedName>
        <fullName evidence="15">TonB-dependent receptor</fullName>
    </submittedName>
</protein>
<dbReference type="Gene3D" id="2.40.170.20">
    <property type="entry name" value="TonB-dependent receptor, beta-barrel domain"/>
    <property type="match status" value="1"/>
</dbReference>
<evidence type="ECO:0000256" key="11">
    <source>
        <dbReference type="RuleBase" id="RU003357"/>
    </source>
</evidence>
<feature type="domain" description="TonB-dependent receptor plug" evidence="14">
    <location>
        <begin position="52"/>
        <end position="167"/>
    </location>
</feature>
<dbReference type="EMBL" id="JABZMI010000307">
    <property type="protein sequence ID" value="MBF1165919.1"/>
    <property type="molecule type" value="Genomic_DNA"/>
</dbReference>
<sequence length="710" mass="80204">MNIKTGPVSRFCLRLSLVALGTLTAFATRAEENIFFSSLPLVASVSRLPQQLSETPASVTIIDQEMIRASGMRTVEDLLRLVPGFQVTSHNQDPANVVYHGLNTGLSGDEYGSRVQVLVDGRSQYSPLFKSGVNWNLLPVALENIERIEVIRGSNTVSYGSNAFMGVVNIITMDPALTKGWQVSANHGNNGIRDEMVRWGESIGDANVRLTYRSLQDDGFQRASYDDWKTATYSPDNRQSQLFDLRVDLPLSERDDLQLTGTFARDLSQFGRPVPTTSDPLRNLEQSSTALGVQWRRVLSTTDELRLRYNYTEDWAYGRYWRQQNITTVSGASAPVRFSYDPGGRSMLHEAELEHRLSLSASTRAVWGLGAKFTEVTSYGQFSTSGWRERFAYRGFGNLEYRPFQSLLLNAGASLEHDSVVGWMFDPRLSVSYHVLPGHTVRFGMSRAHRNPSLYETSGRFERRDSVTGLLDIAYLAQGVEPERIDMVEVGYLAELKHYRASLDVRLFSERVPNYIQILPLPLPASTPDQQDSMTTRQNASLNYATYIYGRADGAANLEKVRIKGYEYQLQWRPFETTRLIYGNALITIEADFTDSSRVADDFSNVPKIANQTRDSAPAHSQSAMLIQKLPFDVTASVMYFRASPMRWRRNGEPIQASERFDWRLGKSFHIGGARGELAYTVQMANESQEGRQWLRIADKVHWLTLRLSY</sequence>
<evidence type="ECO:0000256" key="1">
    <source>
        <dbReference type="ARBA" id="ARBA00004571"/>
    </source>
</evidence>
<keyword evidence="5 10" id="KW-0812">Transmembrane</keyword>
<dbReference type="GO" id="GO:0044718">
    <property type="term" value="P:siderophore transmembrane transport"/>
    <property type="evidence" value="ECO:0007669"/>
    <property type="project" value="TreeGrafter"/>
</dbReference>
<dbReference type="SUPFAM" id="SSF56935">
    <property type="entry name" value="Porins"/>
    <property type="match status" value="1"/>
</dbReference>
<feature type="chain" id="PRO_5036704376" evidence="12">
    <location>
        <begin position="28"/>
        <end position="710"/>
    </location>
</feature>
<dbReference type="Gene3D" id="2.170.130.10">
    <property type="entry name" value="TonB-dependent receptor, plug domain"/>
    <property type="match status" value="1"/>
</dbReference>
<evidence type="ECO:0000256" key="2">
    <source>
        <dbReference type="ARBA" id="ARBA00009810"/>
    </source>
</evidence>
<dbReference type="GO" id="GO:0015344">
    <property type="term" value="F:siderophore uptake transmembrane transporter activity"/>
    <property type="evidence" value="ECO:0007669"/>
    <property type="project" value="TreeGrafter"/>
</dbReference>